<reference evidence="2 3" key="1">
    <citation type="journal article" date="2019" name="Int. J. Syst. Evol. Microbiol.">
        <title>The Global Catalogue of Microorganisms (GCM) 10K type strain sequencing project: providing services to taxonomists for standard genome sequencing and annotation.</title>
        <authorList>
            <consortium name="The Broad Institute Genomics Platform"/>
            <consortium name="The Broad Institute Genome Sequencing Center for Infectious Disease"/>
            <person name="Wu L."/>
            <person name="Ma J."/>
        </authorList>
    </citation>
    <scope>NUCLEOTIDE SEQUENCE [LARGE SCALE GENOMIC DNA]</scope>
    <source>
        <strain evidence="2 3">XZGYJ-43</strain>
    </source>
</reference>
<dbReference type="AlphaFoldDB" id="A0ABD5Z2F3"/>
<comment type="caution">
    <text evidence="2">The sequence shown here is derived from an EMBL/GenBank/DDBJ whole genome shotgun (WGS) entry which is preliminary data.</text>
</comment>
<sequence>MRRDDHADDLLRAHAEGEYVFPDYGGYCFAGVPGTALSALDAAPEDVPTLPGDVFAGVDTEGVENVVVLLVDGFGYDQWCRAEDTDYLETTLLGRLSERGTVTPLTACFPSETAAAVPTVHTGQYAAEHGQLGWWQYVPEIGARVQTLPYVTGEGEPVRQVYPDAPAPSKTLYDADSLYDDVAPEVSTSLFEPSDISGADEQTFSAGASRYVGSENAAQLAVQLRRTLEGSSGEKYCYAYFPQVDAASHREGPHAAATDAQLEAVLGALRRELLERCSTRVAERTLVVVTADHGHVDTEGENVDIRGYGPIWDNLATGPDGNPIPPVGSSRQVQLHLQDETVEAVRSALERNFDCRTFTREEYEERGLFGPVVGGESGGRGSGSGGDNRGGSESNGNAYERHAPDLVCVHREKGMWDDDTSLNHVGKHGGLTRAEMLVPFAAARLSDLQGE</sequence>
<organism evidence="2 3">
    <name type="scientific">Halospeciosus flavus</name>
    <dbReference type="NCBI Taxonomy" id="3032283"/>
    <lineage>
        <taxon>Archaea</taxon>
        <taxon>Methanobacteriati</taxon>
        <taxon>Methanobacteriota</taxon>
        <taxon>Stenosarchaea group</taxon>
        <taxon>Halobacteria</taxon>
        <taxon>Halobacteriales</taxon>
        <taxon>Halobacteriaceae</taxon>
        <taxon>Halospeciosus</taxon>
    </lineage>
</organism>
<protein>
    <submittedName>
        <fullName evidence="2">Alkaline phosphatase family protein</fullName>
    </submittedName>
</protein>
<keyword evidence="3" id="KW-1185">Reference proteome</keyword>
<dbReference type="Pfam" id="PF01663">
    <property type="entry name" value="Phosphodiest"/>
    <property type="match status" value="1"/>
</dbReference>
<dbReference type="PANTHER" id="PTHR10151:SF120">
    <property type="entry name" value="BIS(5'-ADENOSYL)-TRIPHOSPHATASE"/>
    <property type="match status" value="1"/>
</dbReference>
<accession>A0ABD5Z2F3</accession>
<dbReference type="GO" id="GO:0016787">
    <property type="term" value="F:hydrolase activity"/>
    <property type="evidence" value="ECO:0007669"/>
    <property type="project" value="UniProtKB-ARBA"/>
</dbReference>
<dbReference type="PANTHER" id="PTHR10151">
    <property type="entry name" value="ECTONUCLEOTIDE PYROPHOSPHATASE/PHOSPHODIESTERASE"/>
    <property type="match status" value="1"/>
</dbReference>
<dbReference type="InterPro" id="IPR002591">
    <property type="entry name" value="Phosphodiest/P_Trfase"/>
</dbReference>
<evidence type="ECO:0000256" key="1">
    <source>
        <dbReference type="SAM" id="MobiDB-lite"/>
    </source>
</evidence>
<dbReference type="Proteomes" id="UP001596447">
    <property type="component" value="Unassembled WGS sequence"/>
</dbReference>
<feature type="compositionally biased region" description="Gly residues" evidence="1">
    <location>
        <begin position="372"/>
        <end position="389"/>
    </location>
</feature>
<dbReference type="SUPFAM" id="SSF53649">
    <property type="entry name" value="Alkaline phosphatase-like"/>
    <property type="match status" value="1"/>
</dbReference>
<name>A0ABD5Z2F3_9EURY</name>
<evidence type="ECO:0000313" key="3">
    <source>
        <dbReference type="Proteomes" id="UP001596447"/>
    </source>
</evidence>
<dbReference type="InterPro" id="IPR017850">
    <property type="entry name" value="Alkaline_phosphatase_core_sf"/>
</dbReference>
<dbReference type="RefSeq" id="WP_279529255.1">
    <property type="nucleotide sequence ID" value="NZ_CP122312.1"/>
</dbReference>
<evidence type="ECO:0000313" key="2">
    <source>
        <dbReference type="EMBL" id="MFC7199320.1"/>
    </source>
</evidence>
<proteinExistence type="predicted"/>
<dbReference type="Gene3D" id="3.40.720.10">
    <property type="entry name" value="Alkaline Phosphatase, subunit A"/>
    <property type="match status" value="1"/>
</dbReference>
<feature type="region of interest" description="Disordered" evidence="1">
    <location>
        <begin position="369"/>
        <end position="401"/>
    </location>
</feature>
<gene>
    <name evidence="2" type="ORF">ACFQJ9_07825</name>
</gene>
<dbReference type="EMBL" id="JBHTAR010000011">
    <property type="protein sequence ID" value="MFC7199320.1"/>
    <property type="molecule type" value="Genomic_DNA"/>
</dbReference>